<gene>
    <name evidence="1" type="ORF">JANAI62_03270</name>
</gene>
<dbReference type="RefSeq" id="WP_220747223.1">
    <property type="nucleotide sequence ID" value="NZ_BPFH01000001.1"/>
</dbReference>
<evidence type="ECO:0000313" key="1">
    <source>
        <dbReference type="EMBL" id="GIT93704.1"/>
    </source>
</evidence>
<protein>
    <submittedName>
        <fullName evidence="1">Uncharacterized protein</fullName>
    </submittedName>
</protein>
<accession>A0ABQ4NHN1</accession>
<dbReference type="EMBL" id="BPFH01000001">
    <property type="protein sequence ID" value="GIT93704.1"/>
    <property type="molecule type" value="Genomic_DNA"/>
</dbReference>
<reference evidence="1 2" key="1">
    <citation type="submission" date="2021-05" db="EMBL/GenBank/DDBJ databases">
        <title>Bacteria Genome sequencing.</title>
        <authorList>
            <person name="Takabe Y."/>
            <person name="Nakajima Y."/>
            <person name="Suzuki S."/>
            <person name="Shiozaki T."/>
        </authorList>
    </citation>
    <scope>NUCLEOTIDE SEQUENCE [LARGE SCALE GENOMIC DNA]</scope>
    <source>
        <strain evidence="1 2">AI_62</strain>
    </source>
</reference>
<sequence>MKSIGDILNENGSKITLKARYCTIYHPVRIELGLKVTEYVLCDGISKLSNRPGYEWCLESRENLGAYIGISLSTTKRHIATLIEKELLERNGADQLRATVKWYEAVEFYREKTGLR</sequence>
<keyword evidence="2" id="KW-1185">Reference proteome</keyword>
<comment type="caution">
    <text evidence="1">The sequence shown here is derived from an EMBL/GenBank/DDBJ whole genome shotgun (WGS) entry which is preliminary data.</text>
</comment>
<organism evidence="1 2">
    <name type="scientific">Jannaschia pagri</name>
    <dbReference type="NCBI Taxonomy" id="2829797"/>
    <lineage>
        <taxon>Bacteria</taxon>
        <taxon>Pseudomonadati</taxon>
        <taxon>Pseudomonadota</taxon>
        <taxon>Alphaproteobacteria</taxon>
        <taxon>Rhodobacterales</taxon>
        <taxon>Roseobacteraceae</taxon>
        <taxon>Jannaschia</taxon>
    </lineage>
</organism>
<proteinExistence type="predicted"/>
<dbReference type="Proteomes" id="UP000786693">
    <property type="component" value="Unassembled WGS sequence"/>
</dbReference>
<name>A0ABQ4NHN1_9RHOB</name>
<evidence type="ECO:0000313" key="2">
    <source>
        <dbReference type="Proteomes" id="UP000786693"/>
    </source>
</evidence>